<proteinExistence type="predicted"/>
<keyword evidence="3" id="KW-1185">Reference proteome</keyword>
<dbReference type="Proteomes" id="UP001317742">
    <property type="component" value="Chromosome"/>
</dbReference>
<feature type="signal peptide" evidence="1">
    <location>
        <begin position="1"/>
        <end position="23"/>
    </location>
</feature>
<organism evidence="2 3">
    <name type="scientific">Pseudodesulfovibrio nedwellii</name>
    <dbReference type="NCBI Taxonomy" id="2973072"/>
    <lineage>
        <taxon>Bacteria</taxon>
        <taxon>Pseudomonadati</taxon>
        <taxon>Thermodesulfobacteriota</taxon>
        <taxon>Desulfovibrionia</taxon>
        <taxon>Desulfovibrionales</taxon>
        <taxon>Desulfovibrionaceae</taxon>
    </lineage>
</organism>
<feature type="chain" id="PRO_5046963138" description="DUF3574 domain-containing protein" evidence="1">
    <location>
        <begin position="24"/>
        <end position="124"/>
    </location>
</feature>
<evidence type="ECO:0000313" key="2">
    <source>
        <dbReference type="EMBL" id="BDQ35673.1"/>
    </source>
</evidence>
<sequence length="124" mass="12909">MKRFSPILLALILSVVCVANASASEPAPVYVHMVVVSATLTDGSSSADAVLAFEKAVIEMAGGFTRLGSSSGGILKGDTVEHQQNVTFMVAGQKDLSEELKALTLKLFGGDGGFILAWPGTMTY</sequence>
<evidence type="ECO:0000256" key="1">
    <source>
        <dbReference type="SAM" id="SignalP"/>
    </source>
</evidence>
<name>A0ABN6S192_9BACT</name>
<reference evidence="2 3" key="1">
    <citation type="submission" date="2022-08" db="EMBL/GenBank/DDBJ databases">
        <title>Genome Sequence of the sulphate-reducing bacterium, Pseudodesulfovibrio sp. SYK.</title>
        <authorList>
            <person name="Kondo R."/>
            <person name="Kataoka T."/>
        </authorList>
    </citation>
    <scope>NUCLEOTIDE SEQUENCE [LARGE SCALE GENOMIC DNA]</scope>
    <source>
        <strain evidence="2 3">SYK</strain>
    </source>
</reference>
<evidence type="ECO:0000313" key="3">
    <source>
        <dbReference type="Proteomes" id="UP001317742"/>
    </source>
</evidence>
<keyword evidence="1" id="KW-0732">Signal</keyword>
<gene>
    <name evidence="2" type="ORF">SYK_00330</name>
</gene>
<accession>A0ABN6S192</accession>
<protein>
    <recommendedName>
        <fullName evidence="4">DUF3574 domain-containing protein</fullName>
    </recommendedName>
</protein>
<dbReference type="RefSeq" id="WP_281761608.1">
    <property type="nucleotide sequence ID" value="NZ_AP026709.1"/>
</dbReference>
<dbReference type="EMBL" id="AP026709">
    <property type="protein sequence ID" value="BDQ35673.1"/>
    <property type="molecule type" value="Genomic_DNA"/>
</dbReference>
<evidence type="ECO:0008006" key="4">
    <source>
        <dbReference type="Google" id="ProtNLM"/>
    </source>
</evidence>